<feature type="non-terminal residue" evidence="2">
    <location>
        <position position="118"/>
    </location>
</feature>
<organism evidence="2">
    <name type="scientific">human gut metagenome</name>
    <dbReference type="NCBI Taxonomy" id="408170"/>
    <lineage>
        <taxon>unclassified sequences</taxon>
        <taxon>metagenomes</taxon>
        <taxon>organismal metagenomes</taxon>
    </lineage>
</organism>
<comment type="caution">
    <text evidence="2">The sequence shown here is derived from an EMBL/GenBank/DDBJ whole genome shotgun (WGS) entry which is preliminary data.</text>
</comment>
<protein>
    <submittedName>
        <fullName evidence="2">Protein containing Helix-turn-helix type 3 domain protein</fullName>
    </submittedName>
</protein>
<evidence type="ECO:0000259" key="1">
    <source>
        <dbReference type="PROSITE" id="PS50943"/>
    </source>
</evidence>
<dbReference type="InterPro" id="IPR010982">
    <property type="entry name" value="Lambda_DNA-bd_dom_sf"/>
</dbReference>
<dbReference type="Gene3D" id="1.10.260.40">
    <property type="entry name" value="lambda repressor-like DNA-binding domains"/>
    <property type="match status" value="1"/>
</dbReference>
<feature type="domain" description="HTH cro/C1-type" evidence="1">
    <location>
        <begin position="21"/>
        <end position="60"/>
    </location>
</feature>
<evidence type="ECO:0000313" key="2">
    <source>
        <dbReference type="EMBL" id="EKC60664.1"/>
    </source>
</evidence>
<name>K1SZ72_9ZZZZ</name>
<reference evidence="2" key="1">
    <citation type="journal article" date="2013" name="Environ. Microbiol.">
        <title>Microbiota from the distal guts of lean and obese adolescents exhibit partial functional redundancy besides clear differences in community structure.</title>
        <authorList>
            <person name="Ferrer M."/>
            <person name="Ruiz A."/>
            <person name="Lanza F."/>
            <person name="Haange S.B."/>
            <person name="Oberbach A."/>
            <person name="Till H."/>
            <person name="Bargiela R."/>
            <person name="Campoy C."/>
            <person name="Segura M.T."/>
            <person name="Richter M."/>
            <person name="von Bergen M."/>
            <person name="Seifert J."/>
            <person name="Suarez A."/>
        </authorList>
    </citation>
    <scope>NUCLEOTIDE SEQUENCE</scope>
</reference>
<dbReference type="SUPFAM" id="SSF47413">
    <property type="entry name" value="lambda repressor-like DNA-binding domains"/>
    <property type="match status" value="1"/>
</dbReference>
<sequence length="118" mass="13334">MYDIIQELCRRDGTDVTKMCRALKIPRSTLSELASGRTKQLTLKHARPIAEYFGVTIAQLAGDEPLETEPDQTDAVSDLIRDEPIAAYENLKRYLTEEDKADIATLIRLRAEINQGKQ</sequence>
<gene>
    <name evidence="2" type="ORF">OBE_08860</name>
</gene>
<dbReference type="GO" id="GO:0003677">
    <property type="term" value="F:DNA binding"/>
    <property type="evidence" value="ECO:0007669"/>
    <property type="project" value="InterPro"/>
</dbReference>
<dbReference type="SMART" id="SM00530">
    <property type="entry name" value="HTH_XRE"/>
    <property type="match status" value="1"/>
</dbReference>
<accession>K1SZ72</accession>
<dbReference type="PROSITE" id="PS50943">
    <property type="entry name" value="HTH_CROC1"/>
    <property type="match status" value="1"/>
</dbReference>
<dbReference type="CDD" id="cd00093">
    <property type="entry name" value="HTH_XRE"/>
    <property type="match status" value="1"/>
</dbReference>
<dbReference type="Pfam" id="PF13443">
    <property type="entry name" value="HTH_26"/>
    <property type="match status" value="1"/>
</dbReference>
<dbReference type="EMBL" id="AJWZ01006126">
    <property type="protein sequence ID" value="EKC60664.1"/>
    <property type="molecule type" value="Genomic_DNA"/>
</dbReference>
<dbReference type="AlphaFoldDB" id="K1SZ72"/>
<proteinExistence type="predicted"/>
<dbReference type="InterPro" id="IPR001387">
    <property type="entry name" value="Cro/C1-type_HTH"/>
</dbReference>